<comment type="caution">
    <text evidence="1">The sequence shown here is derived from an EMBL/GenBank/DDBJ whole genome shotgun (WGS) entry which is preliminary data.</text>
</comment>
<organism evidence="1 2">
    <name type="scientific">Methylobacterium oryzae</name>
    <dbReference type="NCBI Taxonomy" id="334852"/>
    <lineage>
        <taxon>Bacteria</taxon>
        <taxon>Pseudomonadati</taxon>
        <taxon>Pseudomonadota</taxon>
        <taxon>Alphaproteobacteria</taxon>
        <taxon>Hyphomicrobiales</taxon>
        <taxon>Methylobacteriaceae</taxon>
        <taxon>Methylobacterium</taxon>
    </lineage>
</organism>
<dbReference type="RefSeq" id="WP_331304116.1">
    <property type="nucleotide sequence ID" value="NZ_MLCA01000014.1"/>
</dbReference>
<reference evidence="1 2" key="1">
    <citation type="journal article" date="2012" name="Genet. Mol. Biol.">
        <title>Analysis of 16S rRNA and mxaF genes revealing insights into Methylobacterium niche-specific plant association.</title>
        <authorList>
            <person name="Dourado M.N."/>
            <person name="Andreote F.D."/>
            <person name="Dini-Andreote F."/>
            <person name="Conti R."/>
            <person name="Araujo J.M."/>
            <person name="Araujo W.L."/>
        </authorList>
    </citation>
    <scope>NUCLEOTIDE SEQUENCE [LARGE SCALE GENOMIC DNA]</scope>
    <source>
        <strain evidence="1 2">TC3-10</strain>
    </source>
</reference>
<protein>
    <submittedName>
        <fullName evidence="1">Uncharacterized protein</fullName>
    </submittedName>
</protein>
<accession>A0ABU7TV61</accession>
<sequence>MPRRPVPAAWSDPAVAPGDEVVFDRLDLAEILGIWRHARGRVVGLHRPRGAAATVDVKFEGHETLERYLPDLFRRVH</sequence>
<name>A0ABU7TV61_9HYPH</name>
<proteinExistence type="predicted"/>
<evidence type="ECO:0000313" key="1">
    <source>
        <dbReference type="EMBL" id="MEE7493657.1"/>
    </source>
</evidence>
<evidence type="ECO:0000313" key="2">
    <source>
        <dbReference type="Proteomes" id="UP001355206"/>
    </source>
</evidence>
<gene>
    <name evidence="1" type="ORF">MOTC310_25775</name>
</gene>
<dbReference type="EMBL" id="MLCA01000014">
    <property type="protein sequence ID" value="MEE7493657.1"/>
    <property type="molecule type" value="Genomic_DNA"/>
</dbReference>
<dbReference type="Proteomes" id="UP001355206">
    <property type="component" value="Unassembled WGS sequence"/>
</dbReference>
<keyword evidence="2" id="KW-1185">Reference proteome</keyword>